<gene>
    <name evidence="1" type="ORF">RN96_00555</name>
</gene>
<dbReference type="EMBL" id="NJGI01000001">
    <property type="protein sequence ID" value="PGH21757.1"/>
    <property type="molecule type" value="Genomic_DNA"/>
</dbReference>
<protein>
    <submittedName>
        <fullName evidence="1">Major capsid protein E</fullName>
    </submittedName>
</protein>
<dbReference type="Pfam" id="PF03864">
    <property type="entry name" value="Phage_cap_E"/>
    <property type="match status" value="1"/>
</dbReference>
<dbReference type="InterPro" id="IPR005564">
    <property type="entry name" value="Major_capsid_GpE"/>
</dbReference>
<organism evidence="1 2">
    <name type="scientific">Fusobacterium nucleatum subsp. polymorphum</name>
    <name type="common">Fusobacterium polymorphum</name>
    <dbReference type="NCBI Taxonomy" id="76857"/>
    <lineage>
        <taxon>Bacteria</taxon>
        <taxon>Fusobacteriati</taxon>
        <taxon>Fusobacteriota</taxon>
        <taxon>Fusobacteriia</taxon>
        <taxon>Fusobacteriales</taxon>
        <taxon>Fusobacteriaceae</taxon>
        <taxon>Fusobacterium</taxon>
    </lineage>
</organism>
<dbReference type="Proteomes" id="UP000222862">
    <property type="component" value="Unassembled WGS sequence"/>
</dbReference>
<dbReference type="Gene3D" id="3.30.1930.10">
    <property type="entry name" value="capsid protein of prophage domain"/>
    <property type="match status" value="1"/>
</dbReference>
<evidence type="ECO:0000313" key="1">
    <source>
        <dbReference type="EMBL" id="PGH21757.1"/>
    </source>
</evidence>
<dbReference type="RefSeq" id="WP_098701923.1">
    <property type="nucleotide sequence ID" value="NZ_NJGI01000001.1"/>
</dbReference>
<dbReference type="Gene3D" id="3.15.30.10">
    <property type="entry name" value="putative capsid protein of prophage domain like"/>
    <property type="match status" value="1"/>
</dbReference>
<name>A0A2B7YMA1_FUSNP</name>
<proteinExistence type="predicted"/>
<sequence length="337" mass="37685">MAVLMDFLGVYDQSVIKPKTFIKDMFFAKHETHEYPKWEIEYRKGRQLVAPFVSELIPGTEVVKRSYASKYYSAPKVAPKKTFSAQEIYFAKSAGETIYGGISPEEKKAKLIGEAFADFEDQISRREELMCIEMMFNGSVVVKGEGIEDKIEYGTVQEITPATLWTQPNADIIGDIETVITTIGETTGQRVEQLVMDPVAARLFTQNEKIAKLLDIKNANFGQIDPKELASGAMFIGILAPYNIPIYSYQTQHSVLKANGKTYETKKMIPEGRVLFAPSNNTLHYGPAADIGKGVIVAERVPFEDEDPKANTLEVRTESRPLPVPFDIDAIKVLKVK</sequence>
<dbReference type="AlphaFoldDB" id="A0A2B7YMA1"/>
<comment type="caution">
    <text evidence="1">The sequence shown here is derived from an EMBL/GenBank/DDBJ whole genome shotgun (WGS) entry which is preliminary data.</text>
</comment>
<reference evidence="1 2" key="1">
    <citation type="submission" date="2017-06" db="EMBL/GenBank/DDBJ databases">
        <title>Genome sequencing of Fusobacterium nucleatum subsp. polymorphum KCOM 1232 (=ChDC F37).</title>
        <authorList>
            <person name="Kook J.-K."/>
            <person name="Park S.-N."/>
            <person name="Lim Y.K."/>
            <person name="Roh H."/>
        </authorList>
    </citation>
    <scope>NUCLEOTIDE SEQUENCE [LARGE SCALE GENOMIC DNA]</scope>
    <source>
        <strain evidence="2">KCOM 1232 ( ChDC F37)</strain>
    </source>
</reference>
<accession>A0A2B7YMA1</accession>
<evidence type="ECO:0000313" key="2">
    <source>
        <dbReference type="Proteomes" id="UP000222862"/>
    </source>
</evidence>